<evidence type="ECO:0000313" key="2">
    <source>
        <dbReference type="Proteomes" id="UP000186817"/>
    </source>
</evidence>
<keyword evidence="2" id="KW-1185">Reference proteome</keyword>
<proteinExistence type="predicted"/>
<reference evidence="1 2" key="1">
    <citation type="submission" date="2016-02" db="EMBL/GenBank/DDBJ databases">
        <title>Genome analysis of coral dinoflagellate symbionts highlights evolutionary adaptations to a symbiotic lifestyle.</title>
        <authorList>
            <person name="Aranda M."/>
            <person name="Li Y."/>
            <person name="Liew Y.J."/>
            <person name="Baumgarten S."/>
            <person name="Simakov O."/>
            <person name="Wilson M."/>
            <person name="Piel J."/>
            <person name="Ashoor H."/>
            <person name="Bougouffa S."/>
            <person name="Bajic V.B."/>
            <person name="Ryu T."/>
            <person name="Ravasi T."/>
            <person name="Bayer T."/>
            <person name="Micklem G."/>
            <person name="Kim H."/>
            <person name="Bhak J."/>
            <person name="Lajeunesse T.C."/>
            <person name="Voolstra C.R."/>
        </authorList>
    </citation>
    <scope>NUCLEOTIDE SEQUENCE [LARGE SCALE GENOMIC DNA]</scope>
    <source>
        <strain evidence="1 2">CCMP2467</strain>
    </source>
</reference>
<accession>A0A1Q9BZ23</accession>
<sequence length="278" mass="31817">MGKIKVFPTQEYTSKQSNDPVVPKLPMTGILLGPSKSGKSTALVSMILEQYRGCFERIFIVSASINVDDSWKPVNKYIEETMKVPTDREQVYFEDWDETALRRIINQQRKITETSKQLKMKRLYQILIVIDDEADSGYLNKKTGTSVVDTLFVRGRHFQISTLVSTQKLRLVSNTVRVNAQFFCVWRLRNQLEKDSLLEELTALVPKPQLEAMYEEAVAEPYSFLYIYLLNPLERMFHIRFERVFQIGNAASARSADEAAAGNGVRQAAGQQHAVPER</sequence>
<evidence type="ECO:0000313" key="1">
    <source>
        <dbReference type="EMBL" id="OLP75899.1"/>
    </source>
</evidence>
<feature type="non-terminal residue" evidence="1">
    <location>
        <position position="278"/>
    </location>
</feature>
<dbReference type="Gene3D" id="3.40.50.300">
    <property type="entry name" value="P-loop containing nucleotide triphosphate hydrolases"/>
    <property type="match status" value="1"/>
</dbReference>
<comment type="caution">
    <text evidence="1">The sequence shown here is derived from an EMBL/GenBank/DDBJ whole genome shotgun (WGS) entry which is preliminary data.</text>
</comment>
<protein>
    <submittedName>
        <fullName evidence="1">Uncharacterized protein</fullName>
    </submittedName>
</protein>
<name>A0A1Q9BZ23_SYMMI</name>
<dbReference type="SUPFAM" id="SSF52540">
    <property type="entry name" value="P-loop containing nucleoside triphosphate hydrolases"/>
    <property type="match status" value="1"/>
</dbReference>
<dbReference type="AlphaFoldDB" id="A0A1Q9BZ23"/>
<dbReference type="Pfam" id="PF04665">
    <property type="entry name" value="Pox_A32"/>
    <property type="match status" value="1"/>
</dbReference>
<dbReference type="InterPro" id="IPR006758">
    <property type="entry name" value="A32L"/>
</dbReference>
<dbReference type="Proteomes" id="UP000186817">
    <property type="component" value="Unassembled WGS sequence"/>
</dbReference>
<dbReference type="InterPro" id="IPR027417">
    <property type="entry name" value="P-loop_NTPase"/>
</dbReference>
<gene>
    <name evidence="1" type="ORF">AK812_SmicGene44239</name>
</gene>
<dbReference type="OrthoDB" id="425976at2759"/>
<organism evidence="1 2">
    <name type="scientific">Symbiodinium microadriaticum</name>
    <name type="common">Dinoflagellate</name>
    <name type="synonym">Zooxanthella microadriatica</name>
    <dbReference type="NCBI Taxonomy" id="2951"/>
    <lineage>
        <taxon>Eukaryota</taxon>
        <taxon>Sar</taxon>
        <taxon>Alveolata</taxon>
        <taxon>Dinophyceae</taxon>
        <taxon>Suessiales</taxon>
        <taxon>Symbiodiniaceae</taxon>
        <taxon>Symbiodinium</taxon>
    </lineage>
</organism>
<dbReference type="EMBL" id="LSRX01002220">
    <property type="protein sequence ID" value="OLP75899.1"/>
    <property type="molecule type" value="Genomic_DNA"/>
</dbReference>